<dbReference type="Proteomes" id="UP001500556">
    <property type="component" value="Unassembled WGS sequence"/>
</dbReference>
<evidence type="ECO:0000313" key="5">
    <source>
        <dbReference type="Proteomes" id="UP001500556"/>
    </source>
</evidence>
<keyword evidence="2" id="KW-0812">Transmembrane</keyword>
<organism evidence="4 5">
    <name type="scientific">Pedococcus ginsenosidimutans</name>
    <dbReference type="NCBI Taxonomy" id="490570"/>
    <lineage>
        <taxon>Bacteria</taxon>
        <taxon>Bacillati</taxon>
        <taxon>Actinomycetota</taxon>
        <taxon>Actinomycetes</taxon>
        <taxon>Micrococcales</taxon>
        <taxon>Intrasporangiaceae</taxon>
        <taxon>Pedococcus</taxon>
    </lineage>
</organism>
<feature type="transmembrane region" description="Helical" evidence="2">
    <location>
        <begin position="363"/>
        <end position="384"/>
    </location>
</feature>
<keyword evidence="2" id="KW-1133">Transmembrane helix</keyword>
<name>A0ABP8YNX7_9MICO</name>
<feature type="domain" description="EccD-like transmembrane" evidence="3">
    <location>
        <begin position="159"/>
        <end position="507"/>
    </location>
</feature>
<feature type="transmembrane region" description="Helical" evidence="2">
    <location>
        <begin position="186"/>
        <end position="203"/>
    </location>
</feature>
<feature type="transmembrane region" description="Helical" evidence="2">
    <location>
        <begin position="479"/>
        <end position="499"/>
    </location>
</feature>
<comment type="caution">
    <text evidence="4">The sequence shown here is derived from an EMBL/GenBank/DDBJ whole genome shotgun (WGS) entry which is preliminary data.</text>
</comment>
<gene>
    <name evidence="4" type="ORF">GCM10025782_35030</name>
</gene>
<evidence type="ECO:0000259" key="3">
    <source>
        <dbReference type="Pfam" id="PF19053"/>
    </source>
</evidence>
<dbReference type="InterPro" id="IPR044049">
    <property type="entry name" value="EccD_transm"/>
</dbReference>
<feature type="transmembrane region" description="Helical" evidence="2">
    <location>
        <begin position="157"/>
        <end position="174"/>
    </location>
</feature>
<feature type="transmembrane region" description="Helical" evidence="2">
    <location>
        <begin position="240"/>
        <end position="258"/>
    </location>
</feature>
<evidence type="ECO:0000256" key="2">
    <source>
        <dbReference type="SAM" id="Phobius"/>
    </source>
</evidence>
<keyword evidence="5" id="KW-1185">Reference proteome</keyword>
<evidence type="ECO:0000256" key="1">
    <source>
        <dbReference type="SAM" id="MobiDB-lite"/>
    </source>
</evidence>
<feature type="transmembrane region" description="Helical" evidence="2">
    <location>
        <begin position="215"/>
        <end position="234"/>
    </location>
</feature>
<reference evidence="5" key="1">
    <citation type="journal article" date="2019" name="Int. J. Syst. Evol. Microbiol.">
        <title>The Global Catalogue of Microorganisms (GCM) 10K type strain sequencing project: providing services to taxonomists for standard genome sequencing and annotation.</title>
        <authorList>
            <consortium name="The Broad Institute Genomics Platform"/>
            <consortium name="The Broad Institute Genome Sequencing Center for Infectious Disease"/>
            <person name="Wu L."/>
            <person name="Ma J."/>
        </authorList>
    </citation>
    <scope>NUCLEOTIDE SEQUENCE [LARGE SCALE GENOMIC DNA]</scope>
    <source>
        <strain evidence="5">JCM 18961</strain>
    </source>
</reference>
<evidence type="ECO:0000313" key="4">
    <source>
        <dbReference type="EMBL" id="GAA4732706.1"/>
    </source>
</evidence>
<feature type="transmembrane region" description="Helical" evidence="2">
    <location>
        <begin position="390"/>
        <end position="408"/>
    </location>
</feature>
<feature type="region of interest" description="Disordered" evidence="1">
    <location>
        <begin position="91"/>
        <end position="111"/>
    </location>
</feature>
<dbReference type="EMBL" id="BAABLO010000013">
    <property type="protein sequence ID" value="GAA4732706.1"/>
    <property type="molecule type" value="Genomic_DNA"/>
</dbReference>
<keyword evidence="2" id="KW-0472">Membrane</keyword>
<sequence length="511" mass="51629">MSDESSHRISLLADDRRYDLVAPANAQVGDLLAALGIAPRNSPYAVATPAGRVIALGEVLGDAVPEGTLLTVIRATTHEVTRDVLNLDRSAVAGGARSPEGQGGRYTPPSEATIARRELSEVTRRRDELAVPVESGAAAPVSTSPAVTTAPVATDTLLRWSGAGLAAVAVALLGTGAFRDHSTPDVVLAAVTAGALFLAGLALATDADGSPAARLSRLAAPVFGFGAGLALPVADSPSSGRIAVVAACTLATTLAGVARITGGPADRASRAALTTLAGVGALGVVGVVLGWPAYAVAAVAAGLVPAATRLLPSVGFEVPDEQLVDVERLSTTIWTAREQRRGRFRRLRPTEIDGVFLAARETVAAGTVWACLVAPVALAVLVATPGRSAWSAWGAVGLCGAVTTSMGLQSRTVRDRLPRFALLTASAAAALLGTYAAGQRLGTGAGLGLVLSAVVLGVVAIASAMALARGWHSTRLSRLADMLQGLAVVLSLPTAALAADGFEAMRRMTSG</sequence>
<proteinExistence type="predicted"/>
<dbReference type="Pfam" id="PF19053">
    <property type="entry name" value="EccD"/>
    <property type="match status" value="1"/>
</dbReference>
<dbReference type="RefSeq" id="WP_345505157.1">
    <property type="nucleotide sequence ID" value="NZ_BAABLO010000013.1"/>
</dbReference>
<feature type="transmembrane region" description="Helical" evidence="2">
    <location>
        <begin position="444"/>
        <end position="467"/>
    </location>
</feature>
<feature type="transmembrane region" description="Helical" evidence="2">
    <location>
        <begin position="270"/>
        <end position="288"/>
    </location>
</feature>
<accession>A0ABP8YNX7</accession>
<protein>
    <recommendedName>
        <fullName evidence="3">EccD-like transmembrane domain-containing protein</fullName>
    </recommendedName>
</protein>
<feature type="transmembrane region" description="Helical" evidence="2">
    <location>
        <begin position="420"/>
        <end position="438"/>
    </location>
</feature>